<keyword evidence="3" id="KW-1185">Reference proteome</keyword>
<keyword evidence="1" id="KW-0472">Membrane</keyword>
<keyword evidence="1" id="KW-0812">Transmembrane</keyword>
<feature type="transmembrane region" description="Helical" evidence="1">
    <location>
        <begin position="16"/>
        <end position="38"/>
    </location>
</feature>
<feature type="transmembrane region" description="Helical" evidence="1">
    <location>
        <begin position="81"/>
        <end position="98"/>
    </location>
</feature>
<reference evidence="2 3" key="1">
    <citation type="submission" date="2020-08" db="EMBL/GenBank/DDBJ databases">
        <title>Sequencing the genomes of 1000 actinobacteria strains.</title>
        <authorList>
            <person name="Klenk H.-P."/>
        </authorList>
    </citation>
    <scope>NUCLEOTIDE SEQUENCE [LARGE SCALE GENOMIC DNA]</scope>
    <source>
        <strain evidence="2 3">DSM 45486</strain>
    </source>
</reference>
<comment type="caution">
    <text evidence="2">The sequence shown here is derived from an EMBL/GenBank/DDBJ whole genome shotgun (WGS) entry which is preliminary data.</text>
</comment>
<dbReference type="Proteomes" id="UP000552097">
    <property type="component" value="Unassembled WGS sequence"/>
</dbReference>
<evidence type="ECO:0000313" key="2">
    <source>
        <dbReference type="EMBL" id="MBB5802044.1"/>
    </source>
</evidence>
<dbReference type="EMBL" id="JACHMO010000001">
    <property type="protein sequence ID" value="MBB5802044.1"/>
    <property type="molecule type" value="Genomic_DNA"/>
</dbReference>
<dbReference type="RefSeq" id="WP_184918512.1">
    <property type="nucleotide sequence ID" value="NZ_JACHMO010000001.1"/>
</dbReference>
<sequence>MIDTKQAGPRHNWQTITLLTLLTLANGFVFVALIFAWVDDVDHGGDWGDKELNYIVFATVLQAAAVGALLAAWFKRLWGAQTYLAIQVLALFILLVTTPEAFSLQNLLSIALGGLLVSVCGKAWRDSAASL</sequence>
<feature type="transmembrane region" description="Helical" evidence="1">
    <location>
        <begin position="54"/>
        <end position="74"/>
    </location>
</feature>
<accession>A0A7W9HHP6</accession>
<protein>
    <submittedName>
        <fullName evidence="2">Peptidoglycan/LPS O-acetylase OafA/YrhL</fullName>
    </submittedName>
</protein>
<evidence type="ECO:0000256" key="1">
    <source>
        <dbReference type="SAM" id="Phobius"/>
    </source>
</evidence>
<evidence type="ECO:0000313" key="3">
    <source>
        <dbReference type="Proteomes" id="UP000552097"/>
    </source>
</evidence>
<dbReference type="AlphaFoldDB" id="A0A7W9HHP6"/>
<organism evidence="2 3">
    <name type="scientific">Saccharothrix ecbatanensis</name>
    <dbReference type="NCBI Taxonomy" id="1105145"/>
    <lineage>
        <taxon>Bacteria</taxon>
        <taxon>Bacillati</taxon>
        <taxon>Actinomycetota</taxon>
        <taxon>Actinomycetes</taxon>
        <taxon>Pseudonocardiales</taxon>
        <taxon>Pseudonocardiaceae</taxon>
        <taxon>Saccharothrix</taxon>
    </lineage>
</organism>
<gene>
    <name evidence="2" type="ORF">F4560_001812</name>
</gene>
<keyword evidence="1" id="KW-1133">Transmembrane helix</keyword>
<proteinExistence type="predicted"/>
<name>A0A7W9HHP6_9PSEU</name>